<dbReference type="PROSITE" id="PS50011">
    <property type="entry name" value="PROTEIN_KINASE_DOM"/>
    <property type="match status" value="1"/>
</dbReference>
<dbReference type="InterPro" id="IPR000719">
    <property type="entry name" value="Prot_kinase_dom"/>
</dbReference>
<dbReference type="GO" id="GO:0005524">
    <property type="term" value="F:ATP binding"/>
    <property type="evidence" value="ECO:0007669"/>
    <property type="project" value="UniProtKB-UniRule"/>
</dbReference>
<dbReference type="PROSITE" id="PS00107">
    <property type="entry name" value="PROTEIN_KINASE_ATP"/>
    <property type="match status" value="1"/>
</dbReference>
<evidence type="ECO:0000313" key="13">
    <source>
        <dbReference type="Proteomes" id="UP000266841"/>
    </source>
</evidence>
<dbReference type="OMA" id="SCCPSDV"/>
<evidence type="ECO:0000256" key="9">
    <source>
        <dbReference type="PROSITE-ProRule" id="PRU10141"/>
    </source>
</evidence>
<dbReference type="PANTHER" id="PTHR43895">
    <property type="entry name" value="CALCIUM/CALMODULIN-DEPENDENT PROTEIN KINASE KINASE-RELATED"/>
    <property type="match status" value="1"/>
</dbReference>
<keyword evidence="4 9" id="KW-0547">Nucleotide-binding</keyword>
<dbReference type="FunFam" id="1.10.510.10:FF:000571">
    <property type="entry name" value="Maternal embryonic leucine zipper kinase"/>
    <property type="match status" value="1"/>
</dbReference>
<evidence type="ECO:0000259" key="11">
    <source>
        <dbReference type="PROSITE" id="PS50011"/>
    </source>
</evidence>
<evidence type="ECO:0000256" key="1">
    <source>
        <dbReference type="ARBA" id="ARBA00012513"/>
    </source>
</evidence>
<dbReference type="GO" id="GO:0004674">
    <property type="term" value="F:protein serine/threonine kinase activity"/>
    <property type="evidence" value="ECO:0007669"/>
    <property type="project" value="UniProtKB-KW"/>
</dbReference>
<keyword evidence="3" id="KW-0808">Transferase</keyword>
<evidence type="ECO:0000256" key="2">
    <source>
        <dbReference type="ARBA" id="ARBA00022527"/>
    </source>
</evidence>
<dbReference type="eggNOG" id="KOG0583">
    <property type="taxonomic scope" value="Eukaryota"/>
</dbReference>
<dbReference type="EMBL" id="AGNL01048738">
    <property type="protein sequence ID" value="EJK45135.1"/>
    <property type="molecule type" value="Genomic_DNA"/>
</dbReference>
<dbReference type="SUPFAM" id="SSF56112">
    <property type="entry name" value="Protein kinase-like (PK-like)"/>
    <property type="match status" value="1"/>
</dbReference>
<dbReference type="PANTHER" id="PTHR43895:SF32">
    <property type="entry name" value="SERINE_THREONINE-PROTEIN KINASE CHK1"/>
    <property type="match status" value="1"/>
</dbReference>
<evidence type="ECO:0000256" key="4">
    <source>
        <dbReference type="ARBA" id="ARBA00022741"/>
    </source>
</evidence>
<evidence type="ECO:0000256" key="8">
    <source>
        <dbReference type="ARBA" id="ARBA00048679"/>
    </source>
</evidence>
<reference evidence="12 13" key="1">
    <citation type="journal article" date="2012" name="Genome Biol.">
        <title>Genome and low-iron response of an oceanic diatom adapted to chronic iron limitation.</title>
        <authorList>
            <person name="Lommer M."/>
            <person name="Specht M."/>
            <person name="Roy A.S."/>
            <person name="Kraemer L."/>
            <person name="Andreson R."/>
            <person name="Gutowska M.A."/>
            <person name="Wolf J."/>
            <person name="Bergner S.V."/>
            <person name="Schilhabel M.B."/>
            <person name="Klostermeier U.C."/>
            <person name="Beiko R.G."/>
            <person name="Rosenstiel P."/>
            <person name="Hippler M."/>
            <person name="Laroche J."/>
        </authorList>
    </citation>
    <scope>NUCLEOTIDE SEQUENCE [LARGE SCALE GENOMIC DNA]</scope>
    <source>
        <strain evidence="12 13">CCMP1005</strain>
    </source>
</reference>
<evidence type="ECO:0000256" key="3">
    <source>
        <dbReference type="ARBA" id="ARBA00022679"/>
    </source>
</evidence>
<comment type="catalytic activity">
    <reaction evidence="8">
        <text>L-seryl-[protein] + ATP = O-phospho-L-seryl-[protein] + ADP + H(+)</text>
        <dbReference type="Rhea" id="RHEA:17989"/>
        <dbReference type="Rhea" id="RHEA-COMP:9863"/>
        <dbReference type="Rhea" id="RHEA-COMP:11604"/>
        <dbReference type="ChEBI" id="CHEBI:15378"/>
        <dbReference type="ChEBI" id="CHEBI:29999"/>
        <dbReference type="ChEBI" id="CHEBI:30616"/>
        <dbReference type="ChEBI" id="CHEBI:83421"/>
        <dbReference type="ChEBI" id="CHEBI:456216"/>
        <dbReference type="EC" id="2.7.11.1"/>
    </reaction>
</comment>
<comment type="similarity">
    <text evidence="10">Belongs to the protein kinase superfamily.</text>
</comment>
<evidence type="ECO:0000256" key="10">
    <source>
        <dbReference type="RuleBase" id="RU000304"/>
    </source>
</evidence>
<evidence type="ECO:0000256" key="6">
    <source>
        <dbReference type="ARBA" id="ARBA00022840"/>
    </source>
</evidence>
<proteinExistence type="inferred from homology"/>
<dbReference type="GO" id="GO:0007165">
    <property type="term" value="P:signal transduction"/>
    <property type="evidence" value="ECO:0007669"/>
    <property type="project" value="TreeGrafter"/>
</dbReference>
<evidence type="ECO:0000256" key="5">
    <source>
        <dbReference type="ARBA" id="ARBA00022777"/>
    </source>
</evidence>
<dbReference type="AlphaFoldDB" id="K0R0G5"/>
<comment type="caution">
    <text evidence="12">The sequence shown here is derived from an EMBL/GenBank/DDBJ whole genome shotgun (WGS) entry which is preliminary data.</text>
</comment>
<feature type="binding site" evidence="9">
    <location>
        <position position="56"/>
    </location>
    <ligand>
        <name>ATP</name>
        <dbReference type="ChEBI" id="CHEBI:30616"/>
    </ligand>
</feature>
<keyword evidence="5" id="KW-0418">Kinase</keyword>
<evidence type="ECO:0000256" key="7">
    <source>
        <dbReference type="ARBA" id="ARBA00047899"/>
    </source>
</evidence>
<protein>
    <recommendedName>
        <fullName evidence="1">non-specific serine/threonine protein kinase</fullName>
        <ecNumber evidence="1">2.7.11.1</ecNumber>
    </recommendedName>
</protein>
<dbReference type="PROSITE" id="PS00108">
    <property type="entry name" value="PROTEIN_KINASE_ST"/>
    <property type="match status" value="1"/>
</dbReference>
<keyword evidence="6 9" id="KW-0067">ATP-binding</keyword>
<comment type="catalytic activity">
    <reaction evidence="7">
        <text>L-threonyl-[protein] + ATP = O-phospho-L-threonyl-[protein] + ADP + H(+)</text>
        <dbReference type="Rhea" id="RHEA:46608"/>
        <dbReference type="Rhea" id="RHEA-COMP:11060"/>
        <dbReference type="Rhea" id="RHEA-COMP:11605"/>
        <dbReference type="ChEBI" id="CHEBI:15378"/>
        <dbReference type="ChEBI" id="CHEBI:30013"/>
        <dbReference type="ChEBI" id="CHEBI:30616"/>
        <dbReference type="ChEBI" id="CHEBI:61977"/>
        <dbReference type="ChEBI" id="CHEBI:456216"/>
        <dbReference type="EC" id="2.7.11.1"/>
    </reaction>
</comment>
<organism evidence="12 13">
    <name type="scientific">Thalassiosira oceanica</name>
    <name type="common">Marine diatom</name>
    <dbReference type="NCBI Taxonomy" id="159749"/>
    <lineage>
        <taxon>Eukaryota</taxon>
        <taxon>Sar</taxon>
        <taxon>Stramenopiles</taxon>
        <taxon>Ochrophyta</taxon>
        <taxon>Bacillariophyta</taxon>
        <taxon>Coscinodiscophyceae</taxon>
        <taxon>Thalassiosirophycidae</taxon>
        <taxon>Thalassiosirales</taxon>
        <taxon>Thalassiosiraceae</taxon>
        <taxon>Thalassiosira</taxon>
    </lineage>
</organism>
<dbReference type="Pfam" id="PF00069">
    <property type="entry name" value="Pkinase"/>
    <property type="match status" value="1"/>
</dbReference>
<dbReference type="SMART" id="SM00220">
    <property type="entry name" value="S_TKc"/>
    <property type="match status" value="1"/>
</dbReference>
<accession>K0R0G5</accession>
<evidence type="ECO:0000313" key="12">
    <source>
        <dbReference type="EMBL" id="EJK45135.1"/>
    </source>
</evidence>
<keyword evidence="13" id="KW-1185">Reference proteome</keyword>
<dbReference type="InterPro" id="IPR017441">
    <property type="entry name" value="Protein_kinase_ATP_BS"/>
</dbReference>
<feature type="non-terminal residue" evidence="12">
    <location>
        <position position="1"/>
    </location>
</feature>
<dbReference type="OrthoDB" id="40902at2759"/>
<dbReference type="InterPro" id="IPR011009">
    <property type="entry name" value="Kinase-like_dom_sf"/>
</dbReference>
<dbReference type="Proteomes" id="UP000266841">
    <property type="component" value="Unassembled WGS sequence"/>
</dbReference>
<dbReference type="InterPro" id="IPR008271">
    <property type="entry name" value="Ser/Thr_kinase_AS"/>
</dbReference>
<keyword evidence="2 10" id="KW-0723">Serine/threonine-protein kinase</keyword>
<sequence>LSVSEKDKRQTLKPSMSSLGRKRVGDYELYETLGVGTFATVRRAVHTTTNKEFAVKCLDKSKIEEQHMTKVLASKTKLYLVLELVTGGELFRLLVREKGFSEDRARFFFKQLVEGVKECHGQGICHRDLKPENLLLDGNGDLKITDFGLSALHNNNENATQTSTQMLHTTCGSPHYVAPEILQGEGYDGRKADIWSMGVIAYVLVTGKLPFENKV</sequence>
<gene>
    <name evidence="12" type="ORF">THAOC_36264</name>
</gene>
<feature type="domain" description="Protein kinase" evidence="11">
    <location>
        <begin position="27"/>
        <end position="215"/>
    </location>
</feature>
<dbReference type="EC" id="2.7.11.1" evidence="1"/>
<dbReference type="Gene3D" id="1.10.510.10">
    <property type="entry name" value="Transferase(Phosphotransferase) domain 1"/>
    <property type="match status" value="1"/>
</dbReference>
<name>K0R0G5_THAOC</name>